<feature type="region of interest" description="Disordered" evidence="1">
    <location>
        <begin position="119"/>
        <end position="161"/>
    </location>
</feature>
<reference evidence="2 3" key="1">
    <citation type="submission" date="2024-01" db="EMBL/GenBank/DDBJ databases">
        <title>The genomes of 5 underutilized Papilionoideae crops provide insights into root nodulation and disease resistance.</title>
        <authorList>
            <person name="Yuan L."/>
        </authorList>
    </citation>
    <scope>NUCLEOTIDE SEQUENCE [LARGE SCALE GENOMIC DNA]</scope>
    <source>
        <strain evidence="2">LY-2023</strain>
        <tissue evidence="2">Leaf</tissue>
    </source>
</reference>
<evidence type="ECO:0000256" key="1">
    <source>
        <dbReference type="SAM" id="MobiDB-lite"/>
    </source>
</evidence>
<comment type="caution">
    <text evidence="2">The sequence shown here is derived from an EMBL/GenBank/DDBJ whole genome shotgun (WGS) entry which is preliminary data.</text>
</comment>
<feature type="region of interest" description="Disordered" evidence="1">
    <location>
        <begin position="216"/>
        <end position="241"/>
    </location>
</feature>
<feature type="compositionally biased region" description="Basic and acidic residues" evidence="1">
    <location>
        <begin position="60"/>
        <end position="88"/>
    </location>
</feature>
<dbReference type="EMBL" id="JAYKXN010000002">
    <property type="protein sequence ID" value="KAK7310066.1"/>
    <property type="molecule type" value="Genomic_DNA"/>
</dbReference>
<organism evidence="2 3">
    <name type="scientific">Clitoria ternatea</name>
    <name type="common">Butterfly pea</name>
    <dbReference type="NCBI Taxonomy" id="43366"/>
    <lineage>
        <taxon>Eukaryota</taxon>
        <taxon>Viridiplantae</taxon>
        <taxon>Streptophyta</taxon>
        <taxon>Embryophyta</taxon>
        <taxon>Tracheophyta</taxon>
        <taxon>Spermatophyta</taxon>
        <taxon>Magnoliopsida</taxon>
        <taxon>eudicotyledons</taxon>
        <taxon>Gunneridae</taxon>
        <taxon>Pentapetalae</taxon>
        <taxon>rosids</taxon>
        <taxon>fabids</taxon>
        <taxon>Fabales</taxon>
        <taxon>Fabaceae</taxon>
        <taxon>Papilionoideae</taxon>
        <taxon>50 kb inversion clade</taxon>
        <taxon>NPAAA clade</taxon>
        <taxon>indigoferoid/millettioid clade</taxon>
        <taxon>Phaseoleae</taxon>
        <taxon>Clitoria</taxon>
    </lineage>
</organism>
<evidence type="ECO:0000313" key="2">
    <source>
        <dbReference type="EMBL" id="KAK7310066.1"/>
    </source>
</evidence>
<proteinExistence type="predicted"/>
<name>A0AAN9K4Y1_CLITE</name>
<sequence length="282" mass="32364">MKTLEIEHNVGAEITQIIGDTSKGVSKESAIEQMREAITTVDKMDIEGSEKTLVESNLYTEKDTLEDSKRKQPGESKSKTEDRLKESVVESMELMETMKKTSELGEKVVDHIPRNLASVSQEEFNKSRIQQKDETQSIEEKMDGRESERRPVEVNKDSQNSIFVESIQKDIKKPKIEFKPPKATIEKGKVLSVSRTQESGDVKEAMIKRKGKEIEDFVDKGEAQESRGMHMEANKDLTEETMQEIEDVKKTMIKRKGKHIECFVDKGVVKNPKRCKWKQRRT</sequence>
<accession>A0AAN9K4Y1</accession>
<feature type="compositionally biased region" description="Basic and acidic residues" evidence="1">
    <location>
        <begin position="123"/>
        <end position="156"/>
    </location>
</feature>
<feature type="compositionally biased region" description="Basic and acidic residues" evidence="1">
    <location>
        <begin position="216"/>
        <end position="238"/>
    </location>
</feature>
<dbReference type="Proteomes" id="UP001359559">
    <property type="component" value="Unassembled WGS sequence"/>
</dbReference>
<evidence type="ECO:0000313" key="3">
    <source>
        <dbReference type="Proteomes" id="UP001359559"/>
    </source>
</evidence>
<feature type="region of interest" description="Disordered" evidence="1">
    <location>
        <begin position="47"/>
        <end position="89"/>
    </location>
</feature>
<gene>
    <name evidence="2" type="ORF">RJT34_07289</name>
</gene>
<dbReference type="AlphaFoldDB" id="A0AAN9K4Y1"/>
<protein>
    <submittedName>
        <fullName evidence="2">Uncharacterized protein</fullName>
    </submittedName>
</protein>
<keyword evidence="3" id="KW-1185">Reference proteome</keyword>